<evidence type="ECO:0000256" key="1">
    <source>
        <dbReference type="ARBA" id="ARBA00001974"/>
    </source>
</evidence>
<dbReference type="Gene3D" id="3.40.462.20">
    <property type="match status" value="1"/>
</dbReference>
<evidence type="ECO:0000256" key="4">
    <source>
        <dbReference type="ARBA" id="ARBA00022827"/>
    </source>
</evidence>
<dbReference type="PANTHER" id="PTHR42973:SF39">
    <property type="entry name" value="FAD-BINDING PCMH-TYPE DOMAIN-CONTAINING PROTEIN"/>
    <property type="match status" value="1"/>
</dbReference>
<proteinExistence type="inferred from homology"/>
<comment type="similarity">
    <text evidence="2">Belongs to the oxygen-dependent FAD-linked oxidoreductase family.</text>
</comment>
<evidence type="ECO:0000256" key="6">
    <source>
        <dbReference type="SAM" id="SignalP"/>
    </source>
</evidence>
<evidence type="ECO:0000259" key="7">
    <source>
        <dbReference type="PROSITE" id="PS51387"/>
    </source>
</evidence>
<evidence type="ECO:0000256" key="2">
    <source>
        <dbReference type="ARBA" id="ARBA00005466"/>
    </source>
</evidence>
<dbReference type="Pfam" id="PF08031">
    <property type="entry name" value="BBE"/>
    <property type="match status" value="1"/>
</dbReference>
<name>A0AAJ0BL68_9PEZI</name>
<dbReference type="PROSITE" id="PS51387">
    <property type="entry name" value="FAD_PCMH"/>
    <property type="match status" value="1"/>
</dbReference>
<dbReference type="SUPFAM" id="SSF56176">
    <property type="entry name" value="FAD-binding/transporter-associated domain-like"/>
    <property type="match status" value="1"/>
</dbReference>
<sequence>MRLTASLALGLLPIAAEARAVVSRADIEACLTSAGVPIDTKGSADWQRDAAPFNLRVPYTPVAVSVPTTIAQIQKSVICGKSLGIKVSAKSGGHSYASIGLGGEDGHLVVELDRMYNVSLAEGNIAVVQPGTRLGHLATELATKYGRAIAHGTCPGVGISGHFLHGGFGFSSHKHGLALDQVVGMTVVLADGSVVEASATENPDLFWALRGAGSNFGIVASWRINTFPAPTTLTWFSVSLGWNKSTSVAGLEALETYVRTKMPAELNFRVSDYSRGQPGIEGLFYGTDAELRVALAPLLAVQPTANLTESHTVDWLQAAVHYSFFDTIDWLTPSPQENFFAKSLTLKGLSGDAAKAFVDYWWDTSNKVTDRDWWFQLDMHGGNGSTITALANDATAYAHRDKLYIIQFYDRIANNATYPAGGQSFLNGWVDAITKPLSSKDWGMYINYADTTLDRDTAQKVYYRDNLAKLQKLKAKYDPTELFYYPQSIKPAA</sequence>
<gene>
    <name evidence="8" type="ORF">QBC47DRAFT_427464</name>
</gene>
<keyword evidence="9" id="KW-1185">Reference proteome</keyword>
<keyword evidence="6" id="KW-0732">Signal</keyword>
<dbReference type="InterPro" id="IPR050416">
    <property type="entry name" value="FAD-linked_Oxidoreductase"/>
</dbReference>
<comment type="caution">
    <text evidence="8">The sequence shown here is derived from an EMBL/GenBank/DDBJ whole genome shotgun (WGS) entry which is preliminary data.</text>
</comment>
<evidence type="ECO:0000313" key="8">
    <source>
        <dbReference type="EMBL" id="KAK1760328.1"/>
    </source>
</evidence>
<dbReference type="InterPro" id="IPR006094">
    <property type="entry name" value="Oxid_FAD_bind_N"/>
</dbReference>
<feature type="signal peptide" evidence="6">
    <location>
        <begin position="1"/>
        <end position="18"/>
    </location>
</feature>
<dbReference type="InterPro" id="IPR016166">
    <property type="entry name" value="FAD-bd_PCMH"/>
</dbReference>
<protein>
    <submittedName>
        <fullName evidence="8">Glucooligosaccharide oxidase</fullName>
    </submittedName>
</protein>
<dbReference type="EMBL" id="MU839827">
    <property type="protein sequence ID" value="KAK1760328.1"/>
    <property type="molecule type" value="Genomic_DNA"/>
</dbReference>
<dbReference type="PANTHER" id="PTHR42973">
    <property type="entry name" value="BINDING OXIDOREDUCTASE, PUTATIVE (AFU_ORTHOLOGUE AFUA_1G17690)-RELATED"/>
    <property type="match status" value="1"/>
</dbReference>
<keyword evidence="5" id="KW-0560">Oxidoreductase</keyword>
<dbReference type="InterPro" id="IPR012951">
    <property type="entry name" value="BBE"/>
</dbReference>
<feature type="domain" description="FAD-binding PCMH-type" evidence="7">
    <location>
        <begin position="57"/>
        <end position="229"/>
    </location>
</feature>
<dbReference type="GO" id="GO:0071949">
    <property type="term" value="F:FAD binding"/>
    <property type="evidence" value="ECO:0007669"/>
    <property type="project" value="InterPro"/>
</dbReference>
<keyword evidence="3" id="KW-0285">Flavoprotein</keyword>
<dbReference type="InterPro" id="IPR036318">
    <property type="entry name" value="FAD-bd_PCMH-like_sf"/>
</dbReference>
<comment type="cofactor">
    <cofactor evidence="1">
        <name>FAD</name>
        <dbReference type="ChEBI" id="CHEBI:57692"/>
    </cofactor>
</comment>
<evidence type="ECO:0000256" key="3">
    <source>
        <dbReference type="ARBA" id="ARBA00022630"/>
    </source>
</evidence>
<evidence type="ECO:0000256" key="5">
    <source>
        <dbReference type="ARBA" id="ARBA00023002"/>
    </source>
</evidence>
<dbReference type="GO" id="GO:0016491">
    <property type="term" value="F:oxidoreductase activity"/>
    <property type="evidence" value="ECO:0007669"/>
    <property type="project" value="UniProtKB-KW"/>
</dbReference>
<evidence type="ECO:0000313" key="9">
    <source>
        <dbReference type="Proteomes" id="UP001239445"/>
    </source>
</evidence>
<dbReference type="InterPro" id="IPR016169">
    <property type="entry name" value="FAD-bd_PCMH_sub2"/>
</dbReference>
<dbReference type="Gene3D" id="3.30.465.10">
    <property type="match status" value="1"/>
</dbReference>
<reference evidence="8" key="1">
    <citation type="submission" date="2023-06" db="EMBL/GenBank/DDBJ databases">
        <title>Genome-scale phylogeny and comparative genomics of the fungal order Sordariales.</title>
        <authorList>
            <consortium name="Lawrence Berkeley National Laboratory"/>
            <person name="Hensen N."/>
            <person name="Bonometti L."/>
            <person name="Westerberg I."/>
            <person name="Brannstrom I.O."/>
            <person name="Guillou S."/>
            <person name="Cros-Aarteil S."/>
            <person name="Calhoun S."/>
            <person name="Haridas S."/>
            <person name="Kuo A."/>
            <person name="Mondo S."/>
            <person name="Pangilinan J."/>
            <person name="Riley R."/>
            <person name="Labutti K."/>
            <person name="Andreopoulos B."/>
            <person name="Lipzen A."/>
            <person name="Chen C."/>
            <person name="Yanf M."/>
            <person name="Daum C."/>
            <person name="Ng V."/>
            <person name="Clum A."/>
            <person name="Steindorff A."/>
            <person name="Ohm R."/>
            <person name="Martin F."/>
            <person name="Silar P."/>
            <person name="Natvig D."/>
            <person name="Lalanne C."/>
            <person name="Gautier V."/>
            <person name="Ament-Velasquez S.L."/>
            <person name="Kruys A."/>
            <person name="Hutchinson M.I."/>
            <person name="Powell A.J."/>
            <person name="Barry K."/>
            <person name="Miller A.N."/>
            <person name="Grigoriev I.V."/>
            <person name="Debuchy R."/>
            <person name="Gladieux P."/>
            <person name="Thoren M.H."/>
            <person name="Johannesson H."/>
        </authorList>
    </citation>
    <scope>NUCLEOTIDE SEQUENCE</scope>
    <source>
        <strain evidence="8">PSN4</strain>
    </source>
</reference>
<dbReference type="Proteomes" id="UP001239445">
    <property type="component" value="Unassembled WGS sequence"/>
</dbReference>
<dbReference type="AlphaFoldDB" id="A0AAJ0BL68"/>
<dbReference type="Pfam" id="PF01565">
    <property type="entry name" value="FAD_binding_4"/>
    <property type="match status" value="1"/>
</dbReference>
<accession>A0AAJ0BL68</accession>
<organism evidence="8 9">
    <name type="scientific">Echria macrotheca</name>
    <dbReference type="NCBI Taxonomy" id="438768"/>
    <lineage>
        <taxon>Eukaryota</taxon>
        <taxon>Fungi</taxon>
        <taxon>Dikarya</taxon>
        <taxon>Ascomycota</taxon>
        <taxon>Pezizomycotina</taxon>
        <taxon>Sordariomycetes</taxon>
        <taxon>Sordariomycetidae</taxon>
        <taxon>Sordariales</taxon>
        <taxon>Schizotheciaceae</taxon>
        <taxon>Echria</taxon>
    </lineage>
</organism>
<keyword evidence="4" id="KW-0274">FAD</keyword>
<feature type="chain" id="PRO_5042459912" evidence="6">
    <location>
        <begin position="19"/>
        <end position="493"/>
    </location>
</feature>